<evidence type="ECO:0000313" key="2">
    <source>
        <dbReference type="Proteomes" id="UP000752696"/>
    </source>
</evidence>
<name>A0A6V7HGP6_9HYME</name>
<dbReference type="EMBL" id="CAJDYZ010010974">
    <property type="protein sequence ID" value="CAD1478721.1"/>
    <property type="molecule type" value="Genomic_DNA"/>
</dbReference>
<proteinExistence type="predicted"/>
<keyword evidence="2" id="KW-1185">Reference proteome</keyword>
<organism evidence="1 2">
    <name type="scientific">Heterotrigona itama</name>
    <dbReference type="NCBI Taxonomy" id="395501"/>
    <lineage>
        <taxon>Eukaryota</taxon>
        <taxon>Metazoa</taxon>
        <taxon>Ecdysozoa</taxon>
        <taxon>Arthropoda</taxon>
        <taxon>Hexapoda</taxon>
        <taxon>Insecta</taxon>
        <taxon>Pterygota</taxon>
        <taxon>Neoptera</taxon>
        <taxon>Endopterygota</taxon>
        <taxon>Hymenoptera</taxon>
        <taxon>Apocrita</taxon>
        <taxon>Aculeata</taxon>
        <taxon>Apoidea</taxon>
        <taxon>Anthophila</taxon>
        <taxon>Apidae</taxon>
        <taxon>Heterotrigona</taxon>
    </lineage>
</organism>
<accession>A0A6V7HGP6</accession>
<protein>
    <recommendedName>
        <fullName evidence="3">SUEL-type lectin domain-containing protein</fullName>
    </recommendedName>
</protein>
<sequence>LLLGTLKTYQRAACDEESMTLKCPVGTTISVVLAQYGRAGSNGTDRCSSSDPSVYIGDRLTNLTCIWPQSLQTHSETAYSLKGVPSLNVFPSGIISVWRGSIVDLKTGNGKFPWLASYED</sequence>
<evidence type="ECO:0000313" key="1">
    <source>
        <dbReference type="EMBL" id="CAD1478721.1"/>
    </source>
</evidence>
<dbReference type="OrthoDB" id="5970528at2759"/>
<dbReference type="Gene3D" id="2.60.120.740">
    <property type="match status" value="1"/>
</dbReference>
<reference evidence="1" key="1">
    <citation type="submission" date="2020-07" db="EMBL/GenBank/DDBJ databases">
        <authorList>
            <person name="Nazaruddin N."/>
        </authorList>
    </citation>
    <scope>NUCLEOTIDE SEQUENCE</scope>
</reference>
<dbReference type="AlphaFoldDB" id="A0A6V7HGP6"/>
<dbReference type="InterPro" id="IPR043159">
    <property type="entry name" value="Lectin_gal-bd_sf"/>
</dbReference>
<dbReference type="Proteomes" id="UP000752696">
    <property type="component" value="Unassembled WGS sequence"/>
</dbReference>
<gene>
    <name evidence="1" type="ORF">MHI_LOCUS822174</name>
</gene>
<evidence type="ECO:0008006" key="3">
    <source>
        <dbReference type="Google" id="ProtNLM"/>
    </source>
</evidence>
<feature type="non-terminal residue" evidence="1">
    <location>
        <position position="1"/>
    </location>
</feature>
<comment type="caution">
    <text evidence="1">The sequence shown here is derived from an EMBL/GenBank/DDBJ whole genome shotgun (WGS) entry which is preliminary data.</text>
</comment>